<comment type="caution">
    <text evidence="1">The sequence shown here is derived from an EMBL/GenBank/DDBJ whole genome shotgun (WGS) entry which is preliminary data.</text>
</comment>
<reference evidence="1" key="1">
    <citation type="submission" date="2024-09" db="EMBL/GenBank/DDBJ databases">
        <title>Black Yeasts Isolated from many extreme environments.</title>
        <authorList>
            <person name="Coleine C."/>
            <person name="Stajich J.E."/>
            <person name="Selbmann L."/>
        </authorList>
    </citation>
    <scope>NUCLEOTIDE SEQUENCE</scope>
    <source>
        <strain evidence="1">CCFEE 5737</strain>
    </source>
</reference>
<evidence type="ECO:0000313" key="2">
    <source>
        <dbReference type="Proteomes" id="UP001186974"/>
    </source>
</evidence>
<sequence>MPCWLLSALILSIFINGVLAKVWTYKQADIFPRSNEFKIRVSGQSVDVVQFKDYDYAHFSMDGPVDIEVEKVNNNDVGVFSISPLKLDINSKATKKGTKITWNMKEPHYLIVRVDGRKRLVILADPPEDKPFTANSAGVRNVKASPYKADSTGKTYATEAIQKAIEDATKAGGGVVYVPAGVYKCGTIIVRPNVHLYLEGGSVLQYTGDPNVYAQWWRKYNRPYTFFLRTSMWSSNVKITGRGTVWGDGKATFGEKEKLGVTVMAPMVTKNFLFDGPIIKEGSFWHFHVINSKDVSIRNAKVLGRFDMGENDGFDITESQNVHIKRAVAIVWDDSFSTKAYDPGHNNTDVFNRIEGPAMPVKNVLIEDTLAWTGLYGWKVGQGANVAQSNILFRDGVVYDCSRAVGVERKYGPGHFSNITWQNIDVEHVSVTVGSKRCWAMFHGVDVGQGRGTTAGMRVEKVHLYDTGTTPVLIEGPNTGDGLISDVLFKDVYVKSLGRQAHTAAEAKLTANKNVKNIRLAYSDSGSKTIQVVA</sequence>
<protein>
    <submittedName>
        <fullName evidence="1">Uncharacterized protein</fullName>
    </submittedName>
</protein>
<gene>
    <name evidence="1" type="ORF">LTS18_011363</name>
</gene>
<evidence type="ECO:0000313" key="1">
    <source>
        <dbReference type="EMBL" id="KAK3080974.1"/>
    </source>
</evidence>
<dbReference type="Proteomes" id="UP001186974">
    <property type="component" value="Unassembled WGS sequence"/>
</dbReference>
<proteinExistence type="predicted"/>
<keyword evidence="2" id="KW-1185">Reference proteome</keyword>
<dbReference type="EMBL" id="JAWDJW010000328">
    <property type="protein sequence ID" value="KAK3080974.1"/>
    <property type="molecule type" value="Genomic_DNA"/>
</dbReference>
<name>A0ACC3DVZ0_9PEZI</name>
<accession>A0ACC3DVZ0</accession>
<organism evidence="1 2">
    <name type="scientific">Coniosporium uncinatum</name>
    <dbReference type="NCBI Taxonomy" id="93489"/>
    <lineage>
        <taxon>Eukaryota</taxon>
        <taxon>Fungi</taxon>
        <taxon>Dikarya</taxon>
        <taxon>Ascomycota</taxon>
        <taxon>Pezizomycotina</taxon>
        <taxon>Dothideomycetes</taxon>
        <taxon>Dothideomycetes incertae sedis</taxon>
        <taxon>Coniosporium</taxon>
    </lineage>
</organism>